<dbReference type="InterPro" id="IPR039670">
    <property type="entry name" value="NPC2-like"/>
</dbReference>
<evidence type="ECO:0000256" key="2">
    <source>
        <dbReference type="SAM" id="SignalP"/>
    </source>
</evidence>
<dbReference type="Proteomes" id="UP000029120">
    <property type="component" value="Chromosome 3"/>
</dbReference>
<name>A0A087HA00_ARAAL</name>
<dbReference type="InterPro" id="IPR036846">
    <property type="entry name" value="GM2-AP_sf"/>
</dbReference>
<accession>A0A087HA00</accession>
<keyword evidence="5" id="KW-1185">Reference proteome</keyword>
<dbReference type="PANTHER" id="PTHR11306:SF35">
    <property type="entry name" value="MD-2-RELATED LIPID-RECOGNITION PROTEIN ROSY1"/>
    <property type="match status" value="1"/>
</dbReference>
<dbReference type="SUPFAM" id="SSF81296">
    <property type="entry name" value="E set domains"/>
    <property type="match status" value="1"/>
</dbReference>
<dbReference type="GO" id="GO:0015918">
    <property type="term" value="P:sterol transport"/>
    <property type="evidence" value="ECO:0007669"/>
    <property type="project" value="InterPro"/>
</dbReference>
<dbReference type="Pfam" id="PF02221">
    <property type="entry name" value="E1_DerP2_DerF2"/>
    <property type="match status" value="1"/>
</dbReference>
<dbReference type="InterPro" id="IPR003172">
    <property type="entry name" value="ML_dom"/>
</dbReference>
<dbReference type="GO" id="GO:0009651">
    <property type="term" value="P:response to salt stress"/>
    <property type="evidence" value="ECO:0007669"/>
    <property type="project" value="EnsemblPlants"/>
</dbReference>
<reference evidence="5" key="1">
    <citation type="journal article" date="2015" name="Nat. Plants">
        <title>Genome expansion of Arabis alpina linked with retrotransposition and reduced symmetric DNA methylation.</title>
        <authorList>
            <person name="Willing E.M."/>
            <person name="Rawat V."/>
            <person name="Mandakova T."/>
            <person name="Maumus F."/>
            <person name="James G.V."/>
            <person name="Nordstroem K.J."/>
            <person name="Becker C."/>
            <person name="Warthmann N."/>
            <person name="Chica C."/>
            <person name="Szarzynska B."/>
            <person name="Zytnicki M."/>
            <person name="Albani M.C."/>
            <person name="Kiefer C."/>
            <person name="Bergonzi S."/>
            <person name="Castaings L."/>
            <person name="Mateos J.L."/>
            <person name="Berns M.C."/>
            <person name="Bujdoso N."/>
            <person name="Piofczyk T."/>
            <person name="de Lorenzo L."/>
            <person name="Barrero-Sicilia C."/>
            <person name="Mateos I."/>
            <person name="Piednoel M."/>
            <person name="Hagmann J."/>
            <person name="Chen-Min-Tao R."/>
            <person name="Iglesias-Fernandez R."/>
            <person name="Schuster S.C."/>
            <person name="Alonso-Blanco C."/>
            <person name="Roudier F."/>
            <person name="Carbonero P."/>
            <person name="Paz-Ares J."/>
            <person name="Davis S.J."/>
            <person name="Pecinka A."/>
            <person name="Quesneville H."/>
            <person name="Colot V."/>
            <person name="Lysak M.A."/>
            <person name="Weigel D."/>
            <person name="Coupland G."/>
            <person name="Schneeberger K."/>
        </authorList>
    </citation>
    <scope>NUCLEOTIDE SEQUENCE [LARGE SCALE GENOMIC DNA]</scope>
    <source>
        <strain evidence="5">cv. Pajares</strain>
    </source>
</reference>
<dbReference type="GO" id="GO:0008429">
    <property type="term" value="F:phosphatidylethanolamine binding"/>
    <property type="evidence" value="ECO:0007669"/>
    <property type="project" value="EnsemblPlants"/>
</dbReference>
<dbReference type="GO" id="GO:0032934">
    <property type="term" value="F:sterol binding"/>
    <property type="evidence" value="ECO:0007669"/>
    <property type="project" value="EnsemblPlants"/>
</dbReference>
<dbReference type="EMBL" id="CM002871">
    <property type="protein sequence ID" value="KFK38952.1"/>
    <property type="molecule type" value="Genomic_DNA"/>
</dbReference>
<dbReference type="Gene3D" id="2.70.220.10">
    <property type="entry name" value="Ganglioside GM2 activator"/>
    <property type="match status" value="1"/>
</dbReference>
<protein>
    <recommendedName>
        <fullName evidence="3">MD-2-related lipid-recognition domain-containing protein</fullName>
    </recommendedName>
</protein>
<dbReference type="PANTHER" id="PTHR11306">
    <property type="entry name" value="NIEMANN PICK TYPE C2 PROTEIN NPC2-RELATED"/>
    <property type="match status" value="1"/>
</dbReference>
<gene>
    <name evidence="4" type="ordered locus">AALP_Aa3g181400</name>
</gene>
<dbReference type="OrthoDB" id="6409159at2759"/>
<dbReference type="GO" id="GO:0009958">
    <property type="term" value="P:positive gravitropism"/>
    <property type="evidence" value="ECO:0007669"/>
    <property type="project" value="EnsemblPlants"/>
</dbReference>
<dbReference type="eggNOG" id="KOG4680">
    <property type="taxonomic scope" value="Eukaryota"/>
</dbReference>
<dbReference type="OMA" id="HARDVMC"/>
<dbReference type="GO" id="GO:0005737">
    <property type="term" value="C:cytoplasm"/>
    <property type="evidence" value="ECO:0007669"/>
    <property type="project" value="EnsemblPlants"/>
</dbReference>
<evidence type="ECO:0000256" key="1">
    <source>
        <dbReference type="ARBA" id="ARBA00022729"/>
    </source>
</evidence>
<feature type="signal peptide" evidence="2">
    <location>
        <begin position="1"/>
        <end position="24"/>
    </location>
</feature>
<evidence type="ECO:0000313" key="5">
    <source>
        <dbReference type="Proteomes" id="UP000029120"/>
    </source>
</evidence>
<sequence>MALSHAHPLLLLFLVSLFVLPALSIKFFKCSTAGEDIEVKTVDISPHPVNRKGNANITVTGYTSKDIPDGASVGVTLAVLIPISEKTYSLCDVTACPVAPGPFVLTIPNIFNDKALKRRTRAYNVIVTINEEPEHARDVMCVNFVCKMRSSYMSLLSQVTE</sequence>
<keyword evidence="1 2" id="KW-0732">Signal</keyword>
<evidence type="ECO:0000259" key="3">
    <source>
        <dbReference type="SMART" id="SM00737"/>
    </source>
</evidence>
<feature type="domain" description="MD-2-related lipid-recognition" evidence="3">
    <location>
        <begin position="27"/>
        <end position="146"/>
    </location>
</feature>
<dbReference type="SMART" id="SM00737">
    <property type="entry name" value="ML"/>
    <property type="match status" value="1"/>
</dbReference>
<dbReference type="AlphaFoldDB" id="A0A087HA00"/>
<organism evidence="4 5">
    <name type="scientific">Arabis alpina</name>
    <name type="common">Alpine rock-cress</name>
    <dbReference type="NCBI Taxonomy" id="50452"/>
    <lineage>
        <taxon>Eukaryota</taxon>
        <taxon>Viridiplantae</taxon>
        <taxon>Streptophyta</taxon>
        <taxon>Embryophyta</taxon>
        <taxon>Tracheophyta</taxon>
        <taxon>Spermatophyta</taxon>
        <taxon>Magnoliopsida</taxon>
        <taxon>eudicotyledons</taxon>
        <taxon>Gunneridae</taxon>
        <taxon>Pentapetalae</taxon>
        <taxon>rosids</taxon>
        <taxon>malvids</taxon>
        <taxon>Brassicales</taxon>
        <taxon>Brassicaceae</taxon>
        <taxon>Arabideae</taxon>
        <taxon>Arabis</taxon>
    </lineage>
</organism>
<feature type="chain" id="PRO_5001823034" description="MD-2-related lipid-recognition domain-containing protein" evidence="2">
    <location>
        <begin position="25"/>
        <end position="161"/>
    </location>
</feature>
<dbReference type="Gramene" id="KFK38952">
    <property type="protein sequence ID" value="KFK38952"/>
    <property type="gene ID" value="AALP_AA3G181400"/>
</dbReference>
<dbReference type="InterPro" id="IPR014756">
    <property type="entry name" value="Ig_E-set"/>
</dbReference>
<proteinExistence type="predicted"/>
<evidence type="ECO:0000313" key="4">
    <source>
        <dbReference type="EMBL" id="KFK38952.1"/>
    </source>
</evidence>